<evidence type="ECO:0000313" key="2">
    <source>
        <dbReference type="EMBL" id="RRT41701.1"/>
    </source>
</evidence>
<evidence type="ECO:0000256" key="1">
    <source>
        <dbReference type="SAM" id="MobiDB-lite"/>
    </source>
</evidence>
<organism evidence="2 3">
    <name type="scientific">Ensete ventricosum</name>
    <name type="common">Abyssinian banana</name>
    <name type="synonym">Musa ensete</name>
    <dbReference type="NCBI Taxonomy" id="4639"/>
    <lineage>
        <taxon>Eukaryota</taxon>
        <taxon>Viridiplantae</taxon>
        <taxon>Streptophyta</taxon>
        <taxon>Embryophyta</taxon>
        <taxon>Tracheophyta</taxon>
        <taxon>Spermatophyta</taxon>
        <taxon>Magnoliopsida</taxon>
        <taxon>Liliopsida</taxon>
        <taxon>Zingiberales</taxon>
        <taxon>Musaceae</taxon>
        <taxon>Ensete</taxon>
    </lineage>
</organism>
<feature type="region of interest" description="Disordered" evidence="1">
    <location>
        <begin position="54"/>
        <end position="105"/>
    </location>
</feature>
<evidence type="ECO:0000313" key="3">
    <source>
        <dbReference type="Proteomes" id="UP000287651"/>
    </source>
</evidence>
<gene>
    <name evidence="2" type="ORF">B296_00043157</name>
</gene>
<dbReference type="AlphaFoldDB" id="A0A426XQI6"/>
<protein>
    <submittedName>
        <fullName evidence="2">Uncharacterized protein</fullName>
    </submittedName>
</protein>
<dbReference type="EMBL" id="AMZH03018363">
    <property type="protein sequence ID" value="RRT41701.1"/>
    <property type="molecule type" value="Genomic_DNA"/>
</dbReference>
<accession>A0A426XQI6</accession>
<comment type="caution">
    <text evidence="2">The sequence shown here is derived from an EMBL/GenBank/DDBJ whole genome shotgun (WGS) entry which is preliminary data.</text>
</comment>
<proteinExistence type="predicted"/>
<dbReference type="Proteomes" id="UP000287651">
    <property type="component" value="Unassembled WGS sequence"/>
</dbReference>
<name>A0A426XQI6_ENSVE</name>
<reference evidence="2 3" key="1">
    <citation type="journal article" date="2014" name="Agronomy (Basel)">
        <title>A Draft Genome Sequence for Ensete ventricosum, the Drought-Tolerant Tree Against Hunger.</title>
        <authorList>
            <person name="Harrison J."/>
            <person name="Moore K.A."/>
            <person name="Paszkiewicz K."/>
            <person name="Jones T."/>
            <person name="Grant M."/>
            <person name="Ambacheew D."/>
            <person name="Muzemil S."/>
            <person name="Studholme D.J."/>
        </authorList>
    </citation>
    <scope>NUCLEOTIDE SEQUENCE [LARGE SCALE GENOMIC DNA]</scope>
</reference>
<sequence>MRLNRIEPFYVFLLHFRSERSEERLLATARPPLGSIVRGRPRAWLAPIGVGSACKDGASPQGWRSQGCASPQGRRLQAQHPQELPLDGQRRLLQRRPPMGKVATR</sequence>